<feature type="compositionally biased region" description="Basic residues" evidence="1">
    <location>
        <begin position="39"/>
        <end position="49"/>
    </location>
</feature>
<feature type="compositionally biased region" description="Basic and acidic residues" evidence="1">
    <location>
        <begin position="17"/>
        <end position="38"/>
    </location>
</feature>
<accession>A0A5N5G596</accession>
<reference evidence="2 3" key="3">
    <citation type="submission" date="2019-11" db="EMBL/GenBank/DDBJ databases">
        <title>A de novo genome assembly of a pear dwarfing rootstock.</title>
        <authorList>
            <person name="Wang F."/>
            <person name="Wang J."/>
            <person name="Li S."/>
            <person name="Zhang Y."/>
            <person name="Fang M."/>
            <person name="Ma L."/>
            <person name="Zhao Y."/>
            <person name="Jiang S."/>
        </authorList>
    </citation>
    <scope>NUCLEOTIDE SEQUENCE [LARGE SCALE GENOMIC DNA]</scope>
    <source>
        <strain evidence="2">S2</strain>
        <tissue evidence="2">Leaf</tissue>
    </source>
</reference>
<sequence length="49" mass="5663">MEWQLAKLGEGNNQATERIETDGEKRGSGEAEKTEQSKKRVSRRKKEEE</sequence>
<dbReference type="EMBL" id="SMOL01000553">
    <property type="protein sequence ID" value="KAB2608951.1"/>
    <property type="molecule type" value="Genomic_DNA"/>
</dbReference>
<evidence type="ECO:0000256" key="1">
    <source>
        <dbReference type="SAM" id="MobiDB-lite"/>
    </source>
</evidence>
<protein>
    <submittedName>
        <fullName evidence="2">Uncharacterized protein</fullName>
    </submittedName>
</protein>
<dbReference type="Proteomes" id="UP000327157">
    <property type="component" value="Chromosome 14"/>
</dbReference>
<keyword evidence="3" id="KW-1185">Reference proteome</keyword>
<proteinExistence type="predicted"/>
<feature type="region of interest" description="Disordered" evidence="1">
    <location>
        <begin position="1"/>
        <end position="49"/>
    </location>
</feature>
<reference evidence="2 3" key="1">
    <citation type="submission" date="2019-09" db="EMBL/GenBank/DDBJ databases">
        <authorList>
            <person name="Ou C."/>
        </authorList>
    </citation>
    <scope>NUCLEOTIDE SEQUENCE [LARGE SCALE GENOMIC DNA]</scope>
    <source>
        <strain evidence="2">S2</strain>
        <tissue evidence="2">Leaf</tissue>
    </source>
</reference>
<evidence type="ECO:0000313" key="3">
    <source>
        <dbReference type="Proteomes" id="UP000327157"/>
    </source>
</evidence>
<reference evidence="3" key="2">
    <citation type="submission" date="2019-10" db="EMBL/GenBank/DDBJ databases">
        <title>A de novo genome assembly of a pear dwarfing rootstock.</title>
        <authorList>
            <person name="Wang F."/>
            <person name="Wang J."/>
            <person name="Li S."/>
            <person name="Zhang Y."/>
            <person name="Fang M."/>
            <person name="Ma L."/>
            <person name="Zhao Y."/>
            <person name="Jiang S."/>
        </authorList>
    </citation>
    <scope>NUCLEOTIDE SEQUENCE [LARGE SCALE GENOMIC DNA]</scope>
</reference>
<comment type="caution">
    <text evidence="2">The sequence shown here is derived from an EMBL/GenBank/DDBJ whole genome shotgun (WGS) entry which is preliminary data.</text>
</comment>
<organism evidence="2 3">
    <name type="scientific">Pyrus ussuriensis x Pyrus communis</name>
    <dbReference type="NCBI Taxonomy" id="2448454"/>
    <lineage>
        <taxon>Eukaryota</taxon>
        <taxon>Viridiplantae</taxon>
        <taxon>Streptophyta</taxon>
        <taxon>Embryophyta</taxon>
        <taxon>Tracheophyta</taxon>
        <taxon>Spermatophyta</taxon>
        <taxon>Magnoliopsida</taxon>
        <taxon>eudicotyledons</taxon>
        <taxon>Gunneridae</taxon>
        <taxon>Pentapetalae</taxon>
        <taxon>rosids</taxon>
        <taxon>fabids</taxon>
        <taxon>Rosales</taxon>
        <taxon>Rosaceae</taxon>
        <taxon>Amygdaloideae</taxon>
        <taxon>Maleae</taxon>
        <taxon>Pyrus</taxon>
    </lineage>
</organism>
<dbReference type="AlphaFoldDB" id="A0A5N5G596"/>
<evidence type="ECO:0000313" key="2">
    <source>
        <dbReference type="EMBL" id="KAB2608951.1"/>
    </source>
</evidence>
<name>A0A5N5G596_9ROSA</name>
<gene>
    <name evidence="2" type="ORF">D8674_012119</name>
</gene>